<dbReference type="RefSeq" id="WP_048383551.1">
    <property type="nucleotide sequence ID" value="NZ_CP011494.1"/>
</dbReference>
<dbReference type="STRING" id="330734.ABA45_00440"/>
<organism evidence="1 2">
    <name type="scientific">Marinobacter psychrophilus</name>
    <dbReference type="NCBI Taxonomy" id="330734"/>
    <lineage>
        <taxon>Bacteria</taxon>
        <taxon>Pseudomonadati</taxon>
        <taxon>Pseudomonadota</taxon>
        <taxon>Gammaproteobacteria</taxon>
        <taxon>Pseudomonadales</taxon>
        <taxon>Marinobacteraceae</taxon>
        <taxon>Marinobacter</taxon>
    </lineage>
</organism>
<gene>
    <name evidence="1" type="ORF">ABA45_00440</name>
</gene>
<dbReference type="EMBL" id="CP011494">
    <property type="protein sequence ID" value="AKO51074.1"/>
    <property type="molecule type" value="Genomic_DNA"/>
</dbReference>
<evidence type="ECO:0008006" key="3">
    <source>
        <dbReference type="Google" id="ProtNLM"/>
    </source>
</evidence>
<evidence type="ECO:0000313" key="2">
    <source>
        <dbReference type="Proteomes" id="UP000036406"/>
    </source>
</evidence>
<dbReference type="PATRIC" id="fig|330734.3.peg.96"/>
<sequence length="174" mass="19805">MYKCITATTGDVISNQIPAFIDFEASSLDLIASYPIEAGLCLNGKYLHSWLIKPCEAWLDWSESAEQIHGIERDELTQNGNDVLTVALALNRLLPEQVFCDAFTFDSFWLHRLFRAAAIEPKFQLESVSVLLNSRQVKLWPDARQHVISELGLPVHRAENDALILSHTWQRVNR</sequence>
<evidence type="ECO:0000313" key="1">
    <source>
        <dbReference type="EMBL" id="AKO51074.1"/>
    </source>
</evidence>
<dbReference type="GO" id="GO:0003676">
    <property type="term" value="F:nucleic acid binding"/>
    <property type="evidence" value="ECO:0007669"/>
    <property type="project" value="InterPro"/>
</dbReference>
<name>A0A0H4HWJ9_9GAMM</name>
<dbReference type="InterPro" id="IPR036397">
    <property type="entry name" value="RNaseH_sf"/>
</dbReference>
<protein>
    <recommendedName>
        <fullName evidence="3">Exonuclease domain-containing protein</fullName>
    </recommendedName>
</protein>
<dbReference type="Gene3D" id="3.30.420.10">
    <property type="entry name" value="Ribonuclease H-like superfamily/Ribonuclease H"/>
    <property type="match status" value="1"/>
</dbReference>
<proteinExistence type="predicted"/>
<dbReference type="SUPFAM" id="SSF53098">
    <property type="entry name" value="Ribonuclease H-like"/>
    <property type="match status" value="1"/>
</dbReference>
<dbReference type="KEGG" id="mpq:ABA45_00440"/>
<dbReference type="Proteomes" id="UP000036406">
    <property type="component" value="Chromosome"/>
</dbReference>
<dbReference type="AlphaFoldDB" id="A0A0H4HWJ9"/>
<accession>A0A0H4HWJ9</accession>
<keyword evidence="2" id="KW-1185">Reference proteome</keyword>
<reference evidence="1 2" key="1">
    <citation type="submission" date="2015-05" db="EMBL/GenBank/DDBJ databases">
        <title>Complete genome of Marinobacter psychrophilus strain 20041T isolated from sea-ice of the Canadian Basin.</title>
        <authorList>
            <person name="Song L."/>
            <person name="Ren L."/>
            <person name="Yu Y."/>
            <person name="Wang X."/>
        </authorList>
    </citation>
    <scope>NUCLEOTIDE SEQUENCE [LARGE SCALE GENOMIC DNA]</scope>
    <source>
        <strain evidence="1 2">20041</strain>
    </source>
</reference>
<dbReference type="InterPro" id="IPR012337">
    <property type="entry name" value="RNaseH-like_sf"/>
</dbReference>